<gene>
    <name evidence="8" type="ORF">DFQ27_004937</name>
</gene>
<keyword evidence="4 6" id="KW-0472">Membrane</keyword>
<feature type="compositionally biased region" description="Acidic residues" evidence="5">
    <location>
        <begin position="739"/>
        <end position="756"/>
    </location>
</feature>
<feature type="compositionally biased region" description="Low complexity" evidence="5">
    <location>
        <begin position="916"/>
        <end position="937"/>
    </location>
</feature>
<dbReference type="PANTHER" id="PTHR15549">
    <property type="entry name" value="PAIRED IMMUNOGLOBULIN-LIKE TYPE 2 RECEPTOR"/>
    <property type="match status" value="1"/>
</dbReference>
<feature type="region of interest" description="Disordered" evidence="5">
    <location>
        <begin position="196"/>
        <end position="783"/>
    </location>
</feature>
<feature type="transmembrane region" description="Helical" evidence="6">
    <location>
        <begin position="168"/>
        <end position="188"/>
    </location>
</feature>
<dbReference type="GO" id="GO:0071944">
    <property type="term" value="C:cell periphery"/>
    <property type="evidence" value="ECO:0007669"/>
    <property type="project" value="UniProtKB-ARBA"/>
</dbReference>
<feature type="compositionally biased region" description="Low complexity" evidence="5">
    <location>
        <begin position="380"/>
        <end position="392"/>
    </location>
</feature>
<feature type="compositionally biased region" description="Low complexity" evidence="5">
    <location>
        <begin position="358"/>
        <end position="372"/>
    </location>
</feature>
<feature type="compositionally biased region" description="Polar residues" evidence="5">
    <location>
        <begin position="442"/>
        <end position="455"/>
    </location>
</feature>
<feature type="region of interest" description="Disordered" evidence="5">
    <location>
        <begin position="807"/>
        <end position="965"/>
    </location>
</feature>
<evidence type="ECO:0000256" key="1">
    <source>
        <dbReference type="ARBA" id="ARBA00004167"/>
    </source>
</evidence>
<feature type="compositionally biased region" description="Basic and acidic residues" evidence="5">
    <location>
        <begin position="203"/>
        <end position="224"/>
    </location>
</feature>
<dbReference type="InterPro" id="IPR051694">
    <property type="entry name" value="Immunoregulatory_rcpt-like"/>
</dbReference>
<comment type="caution">
    <text evidence="8">The sequence shown here is derived from an EMBL/GenBank/DDBJ whole genome shotgun (WGS) entry which is preliminary data.</text>
</comment>
<feature type="compositionally biased region" description="Polar residues" evidence="5">
    <location>
        <begin position="766"/>
        <end position="781"/>
    </location>
</feature>
<dbReference type="EMBL" id="JAAAJB010000347">
    <property type="protein sequence ID" value="KAG0257796.1"/>
    <property type="molecule type" value="Genomic_DNA"/>
</dbReference>
<proteinExistence type="predicted"/>
<feature type="compositionally biased region" description="Low complexity" evidence="5">
    <location>
        <begin position="126"/>
        <end position="141"/>
    </location>
</feature>
<feature type="compositionally biased region" description="Low complexity" evidence="5">
    <location>
        <begin position="807"/>
        <end position="817"/>
    </location>
</feature>
<evidence type="ECO:0000256" key="6">
    <source>
        <dbReference type="SAM" id="Phobius"/>
    </source>
</evidence>
<evidence type="ECO:0000256" key="4">
    <source>
        <dbReference type="ARBA" id="ARBA00023136"/>
    </source>
</evidence>
<feature type="compositionally biased region" description="Low complexity" evidence="5">
    <location>
        <begin position="318"/>
        <end position="334"/>
    </location>
</feature>
<keyword evidence="9" id="KW-1185">Reference proteome</keyword>
<accession>A0A9P6Q061</accession>
<keyword evidence="7" id="KW-0732">Signal</keyword>
<evidence type="ECO:0000313" key="9">
    <source>
        <dbReference type="Proteomes" id="UP000807716"/>
    </source>
</evidence>
<feature type="compositionally biased region" description="Basic and acidic residues" evidence="5">
    <location>
        <begin position="727"/>
        <end position="738"/>
    </location>
</feature>
<feature type="compositionally biased region" description="Low complexity" evidence="5">
    <location>
        <begin position="461"/>
        <end position="470"/>
    </location>
</feature>
<feature type="chain" id="PRO_5040308009" evidence="7">
    <location>
        <begin position="21"/>
        <end position="965"/>
    </location>
</feature>
<protein>
    <submittedName>
        <fullName evidence="8">Uncharacterized protein</fullName>
    </submittedName>
</protein>
<feature type="compositionally biased region" description="Low complexity" evidence="5">
    <location>
        <begin position="715"/>
        <end position="726"/>
    </location>
</feature>
<feature type="signal peptide" evidence="7">
    <location>
        <begin position="1"/>
        <end position="20"/>
    </location>
</feature>
<dbReference type="AlphaFoldDB" id="A0A9P6Q061"/>
<evidence type="ECO:0000256" key="2">
    <source>
        <dbReference type="ARBA" id="ARBA00022692"/>
    </source>
</evidence>
<evidence type="ECO:0000256" key="3">
    <source>
        <dbReference type="ARBA" id="ARBA00022989"/>
    </source>
</evidence>
<evidence type="ECO:0000256" key="5">
    <source>
        <dbReference type="SAM" id="MobiDB-lite"/>
    </source>
</evidence>
<feature type="compositionally biased region" description="Low complexity" evidence="5">
    <location>
        <begin position="583"/>
        <end position="598"/>
    </location>
</feature>
<evidence type="ECO:0000256" key="7">
    <source>
        <dbReference type="SAM" id="SignalP"/>
    </source>
</evidence>
<comment type="subcellular location">
    <subcellularLocation>
        <location evidence="1">Membrane</location>
        <topology evidence="1">Single-pass membrane protein</topology>
    </subcellularLocation>
</comment>
<dbReference type="OrthoDB" id="2446088at2759"/>
<feature type="compositionally biased region" description="Polar residues" evidence="5">
    <location>
        <begin position="290"/>
        <end position="299"/>
    </location>
</feature>
<sequence>MKTSSIIALLATGLVPLASANINFAAVPTTAPYSPGARIALTWTYQPTVKPGEVLNLDPINLYLKAQTGQTYHLQKGVNQQALNIVITIPANATGGPHHVEADYTETANNSAKSARTGWFTVTGDPVTTTARVPSTTATSTDVDVPTSSPDSNTGAGKEKSDGMSAGALAGIIGGVVVLLLLVALIFACRYRRRNRATAAESRGMDDKKSRGGDYSSKDQDKEVLTMAPVHNEPVTPPGPKREPYDQFPPFPPHSPQQHQHQQQQQHQQQHEQHQQFQHMHGGAPMESRGGQSPRQTPRQGPANPFESEHEQRPPHLQPSQQQQQGRMPPMNQGASPRMSPRMPHHQYEPPALPPHLQQQQQQNQHMQARPGMGPPPPSHQQQQNPFQNQNGRRSFESEIESAYDPTHMRPHPETHGAYPAPPPARSGSSGRMPHDARPLNQARSQQDLHGQAQSNEERQALAAAAAAAATSPTQTPRQPYSPQIAQRQLQRTESGRMREIEMQPLEIQQHHLAQQQKVAERQQRAQSPLVSHQKALAPGQVLNVQQQDHQHHPSPVSPPPLQHAPIIPSPLANNVPIPPSSQPQQPLQSQAQAQAPAQPQPPSKFDPTQYDDKAELQDDDDASRQPYNGYRDTIFGAYADARAHDSDSDDGEDDGLRRVPAIPANIANQPGVQGQQPPSKARDDHVEGAQVQRKKSVKFTGVPTTGPIVLDGPEAAAQHQAQRQQRLQEHQNHQDYHSEEDEDDDDDYDDDDDEDNVKNRMMQRETGSSPYQNAELSPSLDNVAAFGSEDGFYEDVLAAVEKSTVVPAPPSTSSSTFQIAPPPSTPMPPPPQHQPFVPPPPPLAPPSPTSSSHIQQHVPPPPQGQHLMASKPVEHESFGAPSPRMAPRPPGLAKSSSPTPYYQDGGHRQGGDGGSPTSPQSSYSQPPSPTTRRAYAQPPPPPPVTANPRVNQVEKDAAYENSLL</sequence>
<name>A0A9P6Q061_9FUNG</name>
<evidence type="ECO:0000313" key="8">
    <source>
        <dbReference type="EMBL" id="KAG0257796.1"/>
    </source>
</evidence>
<feature type="compositionally biased region" description="Polar residues" evidence="5">
    <location>
        <begin position="146"/>
        <end position="155"/>
    </location>
</feature>
<keyword evidence="3 6" id="KW-1133">Transmembrane helix</keyword>
<dbReference type="GO" id="GO:0016020">
    <property type="term" value="C:membrane"/>
    <property type="evidence" value="ECO:0007669"/>
    <property type="project" value="UniProtKB-SubCell"/>
</dbReference>
<dbReference type="Proteomes" id="UP000807716">
    <property type="component" value="Unassembled WGS sequence"/>
</dbReference>
<organism evidence="8 9">
    <name type="scientific">Actinomortierella ambigua</name>
    <dbReference type="NCBI Taxonomy" id="1343610"/>
    <lineage>
        <taxon>Eukaryota</taxon>
        <taxon>Fungi</taxon>
        <taxon>Fungi incertae sedis</taxon>
        <taxon>Mucoromycota</taxon>
        <taxon>Mortierellomycotina</taxon>
        <taxon>Mortierellomycetes</taxon>
        <taxon>Mortierellales</taxon>
        <taxon>Mortierellaceae</taxon>
        <taxon>Actinomortierella</taxon>
    </lineage>
</organism>
<feature type="region of interest" description="Disordered" evidence="5">
    <location>
        <begin position="123"/>
        <end position="162"/>
    </location>
</feature>
<feature type="compositionally biased region" description="Pro residues" evidence="5">
    <location>
        <begin position="821"/>
        <end position="849"/>
    </location>
</feature>
<reference evidence="8" key="1">
    <citation type="journal article" date="2020" name="Fungal Divers.">
        <title>Resolving the Mortierellaceae phylogeny through synthesis of multi-gene phylogenetics and phylogenomics.</title>
        <authorList>
            <person name="Vandepol N."/>
            <person name="Liber J."/>
            <person name="Desiro A."/>
            <person name="Na H."/>
            <person name="Kennedy M."/>
            <person name="Barry K."/>
            <person name="Grigoriev I.V."/>
            <person name="Miller A.N."/>
            <person name="O'Donnell K."/>
            <person name="Stajich J.E."/>
            <person name="Bonito G."/>
        </authorList>
    </citation>
    <scope>NUCLEOTIDE SEQUENCE</scope>
    <source>
        <strain evidence="8">BC1065</strain>
    </source>
</reference>
<feature type="compositionally biased region" description="Polar residues" evidence="5">
    <location>
        <begin position="471"/>
        <end position="493"/>
    </location>
</feature>
<feature type="compositionally biased region" description="Polar residues" evidence="5">
    <location>
        <begin position="667"/>
        <end position="679"/>
    </location>
</feature>
<keyword evidence="2 6" id="KW-0812">Transmembrane</keyword>
<feature type="compositionally biased region" description="Low complexity" evidence="5">
    <location>
        <begin position="256"/>
        <end position="268"/>
    </location>
</feature>